<dbReference type="PROSITE" id="PS51819">
    <property type="entry name" value="VOC"/>
    <property type="match status" value="1"/>
</dbReference>
<accession>A0A345XLF4</accession>
<dbReference type="Gene3D" id="3.10.180.10">
    <property type="entry name" value="2,3-Dihydroxybiphenyl 1,2-Dioxygenase, domain 1"/>
    <property type="match status" value="1"/>
</dbReference>
<dbReference type="EMBL" id="CP031320">
    <property type="protein sequence ID" value="AXK32470.1"/>
    <property type="molecule type" value="Genomic_DNA"/>
</dbReference>
<dbReference type="InterPro" id="IPR037523">
    <property type="entry name" value="VOC_core"/>
</dbReference>
<evidence type="ECO:0000259" key="2">
    <source>
        <dbReference type="PROSITE" id="PS51819"/>
    </source>
</evidence>
<feature type="region of interest" description="Disordered" evidence="1">
    <location>
        <begin position="31"/>
        <end position="63"/>
    </location>
</feature>
<gene>
    <name evidence="3" type="ORF">DVA86_07185</name>
</gene>
<dbReference type="AlphaFoldDB" id="A0A345XLF4"/>
<feature type="compositionally biased region" description="Basic and acidic residues" evidence="1">
    <location>
        <begin position="31"/>
        <end position="47"/>
    </location>
</feature>
<proteinExistence type="predicted"/>
<sequence>MRQPRHADPRRLQLHDRVRHGTVLARDQVVRDRRRDEPDHAQHDRQAARPARPVTAPHAPLPAGLPLDAEFDHAAVAARRIRDLLPLYRDTLGGEFHLGGDNVRVGYRGLQLSFRGGGRIELLEPLPGSAFLDSFFRRSPLGGLHHVTFLVRQDMDRTITSLEGLGYRVHGASEADPEWHEVFLHPREAHGTLLQIARPGPDHGPAAGYTLDDVLAGTAPNGCGIPSR</sequence>
<dbReference type="Pfam" id="PF13669">
    <property type="entry name" value="Glyoxalase_4"/>
    <property type="match status" value="1"/>
</dbReference>
<dbReference type="KEGG" id="sarm:DVA86_07185"/>
<reference evidence="3 4" key="1">
    <citation type="submission" date="2018-07" db="EMBL/GenBank/DDBJ databases">
        <title>Draft genome of the type strain Streptomyces armeniacus ATCC 15676.</title>
        <authorList>
            <person name="Labana P."/>
            <person name="Gosse J.T."/>
            <person name="Boddy C.N."/>
        </authorList>
    </citation>
    <scope>NUCLEOTIDE SEQUENCE [LARGE SCALE GENOMIC DNA]</scope>
    <source>
        <strain evidence="3 4">ATCC 15676</strain>
    </source>
</reference>
<organism evidence="3 4">
    <name type="scientific">Streptomyces armeniacus</name>
    <dbReference type="NCBI Taxonomy" id="83291"/>
    <lineage>
        <taxon>Bacteria</taxon>
        <taxon>Bacillati</taxon>
        <taxon>Actinomycetota</taxon>
        <taxon>Actinomycetes</taxon>
        <taxon>Kitasatosporales</taxon>
        <taxon>Streptomycetaceae</taxon>
        <taxon>Streptomyces</taxon>
    </lineage>
</organism>
<dbReference type="InterPro" id="IPR029068">
    <property type="entry name" value="Glyas_Bleomycin-R_OHBP_Dase"/>
</dbReference>
<evidence type="ECO:0000256" key="1">
    <source>
        <dbReference type="SAM" id="MobiDB-lite"/>
    </source>
</evidence>
<evidence type="ECO:0000313" key="4">
    <source>
        <dbReference type="Proteomes" id="UP000254425"/>
    </source>
</evidence>
<feature type="domain" description="VOC" evidence="2">
    <location>
        <begin position="70"/>
        <end position="199"/>
    </location>
</feature>
<protein>
    <recommendedName>
        <fullName evidence="2">VOC domain-containing protein</fullName>
    </recommendedName>
</protein>
<keyword evidence="4" id="KW-1185">Reference proteome</keyword>
<dbReference type="Proteomes" id="UP000254425">
    <property type="component" value="Chromosome"/>
</dbReference>
<evidence type="ECO:0000313" key="3">
    <source>
        <dbReference type="EMBL" id="AXK32470.1"/>
    </source>
</evidence>
<name>A0A345XLF4_9ACTN</name>
<dbReference type="SUPFAM" id="SSF54593">
    <property type="entry name" value="Glyoxalase/Bleomycin resistance protein/Dihydroxybiphenyl dioxygenase"/>
    <property type="match status" value="1"/>
</dbReference>